<dbReference type="EMBL" id="JBINXB010000020">
    <property type="protein sequence ID" value="MFH6567235.1"/>
    <property type="molecule type" value="Genomic_DNA"/>
</dbReference>
<name>A0ABW7M051_9PSED</name>
<gene>
    <name evidence="3" type="ORF">ACHMWK_14830</name>
</gene>
<dbReference type="Pfam" id="PF18602">
    <property type="entry name" value="Rap1a"/>
    <property type="match status" value="1"/>
</dbReference>
<comment type="caution">
    <text evidence="3">The sequence shown here is derived from an EMBL/GenBank/DDBJ whole genome shotgun (WGS) entry which is preliminary data.</text>
</comment>
<proteinExistence type="predicted"/>
<evidence type="ECO:0000313" key="4">
    <source>
        <dbReference type="Proteomes" id="UP001609821"/>
    </source>
</evidence>
<reference evidence="3 4" key="1">
    <citation type="submission" date="2024-10" db="EMBL/GenBank/DDBJ databases">
        <title>Aeromonas and Pseudomonas from the Cagarras Archipelago, Rio de Janeiro, Brazil.</title>
        <authorList>
            <person name="Canellas A.L.B."/>
            <person name="Laport M.S."/>
        </authorList>
    </citation>
    <scope>NUCLEOTIDE SEQUENCE [LARGE SCALE GENOMIC DNA]</scope>
    <source>
        <strain evidence="3 4">CPF-4</strain>
    </source>
</reference>
<accession>A0ABW7M051</accession>
<evidence type="ECO:0000313" key="3">
    <source>
        <dbReference type="EMBL" id="MFH6567235.1"/>
    </source>
</evidence>
<organism evidence="3 4">
    <name type="scientific">Pseudomonas kulmbachensis</name>
    <dbReference type="NCBI Taxonomy" id="3043408"/>
    <lineage>
        <taxon>Bacteria</taxon>
        <taxon>Pseudomonadati</taxon>
        <taxon>Pseudomonadota</taxon>
        <taxon>Gammaproteobacteria</taxon>
        <taxon>Pseudomonadales</taxon>
        <taxon>Pseudomonadaceae</taxon>
        <taxon>Pseudomonas</taxon>
    </lineage>
</organism>
<evidence type="ECO:0000256" key="1">
    <source>
        <dbReference type="SAM" id="SignalP"/>
    </source>
</evidence>
<feature type="signal peptide" evidence="1">
    <location>
        <begin position="1"/>
        <end position="21"/>
    </location>
</feature>
<dbReference type="RefSeq" id="WP_048402541.1">
    <property type="nucleotide sequence ID" value="NZ_JBINXA010000065.1"/>
</dbReference>
<dbReference type="Proteomes" id="UP001609821">
    <property type="component" value="Unassembled WGS sequence"/>
</dbReference>
<feature type="chain" id="PRO_5047345800" evidence="1">
    <location>
        <begin position="22"/>
        <end position="120"/>
    </location>
</feature>
<sequence>MKKVKAIVALAGALTCGEALADGNELLSECQYAIRYMDTDKMENPSAVGYCFGTVNGVISTMASMNKFLLPNERTCFPETIKNSQATRILVKYLENHPASLHRDGPFLAQAAFQNAYPCR</sequence>
<protein>
    <submittedName>
        <fullName evidence="3">Rap1a/Tai family immunity protein</fullName>
    </submittedName>
</protein>
<feature type="domain" description="Rap1a immunity protein" evidence="2">
    <location>
        <begin position="23"/>
        <end position="119"/>
    </location>
</feature>
<keyword evidence="1" id="KW-0732">Signal</keyword>
<keyword evidence="4" id="KW-1185">Reference proteome</keyword>
<evidence type="ECO:0000259" key="2">
    <source>
        <dbReference type="Pfam" id="PF18602"/>
    </source>
</evidence>
<dbReference type="InterPro" id="IPR041238">
    <property type="entry name" value="Rap1a"/>
</dbReference>